<dbReference type="RefSeq" id="XP_007773999.1">
    <property type="nucleotide sequence ID" value="XM_007775809.1"/>
</dbReference>
<proteinExistence type="predicted"/>
<feature type="compositionally biased region" description="Pro residues" evidence="1">
    <location>
        <begin position="75"/>
        <end position="92"/>
    </location>
</feature>
<evidence type="ECO:0000313" key="2">
    <source>
        <dbReference type="EMBL" id="EIW76011.1"/>
    </source>
</evidence>
<dbReference type="KEGG" id="cput:CONPUDRAFT_158788"/>
<comment type="caution">
    <text evidence="2">The sequence shown here is derived from an EMBL/GenBank/DDBJ whole genome shotgun (WGS) entry which is preliminary data.</text>
</comment>
<feature type="region of interest" description="Disordered" evidence="1">
    <location>
        <begin position="1"/>
        <end position="100"/>
    </location>
</feature>
<accession>A0A5M3MBK5</accession>
<keyword evidence="3" id="KW-1185">Reference proteome</keyword>
<gene>
    <name evidence="2" type="ORF">CONPUDRAFT_158788</name>
</gene>
<reference evidence="3" key="1">
    <citation type="journal article" date="2012" name="Science">
        <title>The Paleozoic origin of enzymatic lignin decomposition reconstructed from 31 fungal genomes.</title>
        <authorList>
            <person name="Floudas D."/>
            <person name="Binder M."/>
            <person name="Riley R."/>
            <person name="Barry K."/>
            <person name="Blanchette R.A."/>
            <person name="Henrissat B."/>
            <person name="Martinez A.T."/>
            <person name="Otillar R."/>
            <person name="Spatafora J.W."/>
            <person name="Yadav J.S."/>
            <person name="Aerts A."/>
            <person name="Benoit I."/>
            <person name="Boyd A."/>
            <person name="Carlson A."/>
            <person name="Copeland A."/>
            <person name="Coutinho P.M."/>
            <person name="de Vries R.P."/>
            <person name="Ferreira P."/>
            <person name="Findley K."/>
            <person name="Foster B."/>
            <person name="Gaskell J."/>
            <person name="Glotzer D."/>
            <person name="Gorecki P."/>
            <person name="Heitman J."/>
            <person name="Hesse C."/>
            <person name="Hori C."/>
            <person name="Igarashi K."/>
            <person name="Jurgens J.A."/>
            <person name="Kallen N."/>
            <person name="Kersten P."/>
            <person name="Kohler A."/>
            <person name="Kuees U."/>
            <person name="Kumar T.K.A."/>
            <person name="Kuo A."/>
            <person name="LaButti K."/>
            <person name="Larrondo L.F."/>
            <person name="Lindquist E."/>
            <person name="Ling A."/>
            <person name="Lombard V."/>
            <person name="Lucas S."/>
            <person name="Lundell T."/>
            <person name="Martin R."/>
            <person name="McLaughlin D.J."/>
            <person name="Morgenstern I."/>
            <person name="Morin E."/>
            <person name="Murat C."/>
            <person name="Nagy L.G."/>
            <person name="Nolan M."/>
            <person name="Ohm R.A."/>
            <person name="Patyshakuliyeva A."/>
            <person name="Rokas A."/>
            <person name="Ruiz-Duenas F.J."/>
            <person name="Sabat G."/>
            <person name="Salamov A."/>
            <person name="Samejima M."/>
            <person name="Schmutz J."/>
            <person name="Slot J.C."/>
            <person name="St John F."/>
            <person name="Stenlid J."/>
            <person name="Sun H."/>
            <person name="Sun S."/>
            <person name="Syed K."/>
            <person name="Tsang A."/>
            <person name="Wiebenga A."/>
            <person name="Young D."/>
            <person name="Pisabarro A."/>
            <person name="Eastwood D.C."/>
            <person name="Martin F."/>
            <person name="Cullen D."/>
            <person name="Grigoriev I.V."/>
            <person name="Hibbett D.S."/>
        </authorList>
    </citation>
    <scope>NUCLEOTIDE SEQUENCE [LARGE SCALE GENOMIC DNA]</scope>
    <source>
        <strain evidence="3">RWD-64-598 SS2</strain>
    </source>
</reference>
<evidence type="ECO:0000313" key="3">
    <source>
        <dbReference type="Proteomes" id="UP000053558"/>
    </source>
</evidence>
<dbReference type="GeneID" id="19203965"/>
<dbReference type="AlphaFoldDB" id="A0A5M3MBK5"/>
<name>A0A5M3MBK5_CONPW</name>
<evidence type="ECO:0000256" key="1">
    <source>
        <dbReference type="SAM" id="MobiDB-lite"/>
    </source>
</evidence>
<dbReference type="EMBL" id="JH711587">
    <property type="protein sequence ID" value="EIW76011.1"/>
    <property type="molecule type" value="Genomic_DNA"/>
</dbReference>
<dbReference type="Proteomes" id="UP000053558">
    <property type="component" value="Unassembled WGS sequence"/>
</dbReference>
<sequence length="156" mass="16778">MSSNSSCASLGDESDSPPPRAPAASTSSNTLKKNIVMYLKANKGKAPAKPTQPPTSTAPRCNPAPQVMLLLNPINPAPDIPDPAPMPLPQTQPPQRQADPLVNSGMVHVTVLKNQADPYEAMIACLQSQYLRPRSERSLRARVWASASLGYLKRKI</sequence>
<protein>
    <submittedName>
        <fullName evidence="2">Uncharacterized protein</fullName>
    </submittedName>
</protein>
<organism evidence="2 3">
    <name type="scientific">Coniophora puteana (strain RWD-64-598)</name>
    <name type="common">Brown rot fungus</name>
    <dbReference type="NCBI Taxonomy" id="741705"/>
    <lineage>
        <taxon>Eukaryota</taxon>
        <taxon>Fungi</taxon>
        <taxon>Dikarya</taxon>
        <taxon>Basidiomycota</taxon>
        <taxon>Agaricomycotina</taxon>
        <taxon>Agaricomycetes</taxon>
        <taxon>Agaricomycetidae</taxon>
        <taxon>Boletales</taxon>
        <taxon>Coniophorineae</taxon>
        <taxon>Coniophoraceae</taxon>
        <taxon>Coniophora</taxon>
    </lineage>
</organism>